<name>A0ABP5DFJ4_9ACTN</name>
<keyword evidence="2" id="KW-1003">Cell membrane</keyword>
<evidence type="ECO:0000256" key="4">
    <source>
        <dbReference type="ARBA" id="ARBA00022989"/>
    </source>
</evidence>
<dbReference type="InterPro" id="IPR050833">
    <property type="entry name" value="Poly_Biosynth_Transport"/>
</dbReference>
<dbReference type="PANTHER" id="PTHR30250">
    <property type="entry name" value="PST FAMILY PREDICTED COLANIC ACID TRANSPORTER"/>
    <property type="match status" value="1"/>
</dbReference>
<evidence type="ECO:0000313" key="8">
    <source>
        <dbReference type="Proteomes" id="UP001499854"/>
    </source>
</evidence>
<keyword evidence="3 6" id="KW-0812">Transmembrane</keyword>
<organism evidence="7 8">
    <name type="scientific">Catenulispora subtropica</name>
    <dbReference type="NCBI Taxonomy" id="450798"/>
    <lineage>
        <taxon>Bacteria</taxon>
        <taxon>Bacillati</taxon>
        <taxon>Actinomycetota</taxon>
        <taxon>Actinomycetes</taxon>
        <taxon>Catenulisporales</taxon>
        <taxon>Catenulisporaceae</taxon>
        <taxon>Catenulispora</taxon>
    </lineage>
</organism>
<feature type="transmembrane region" description="Helical" evidence="6">
    <location>
        <begin position="296"/>
        <end position="319"/>
    </location>
</feature>
<feature type="transmembrane region" description="Helical" evidence="6">
    <location>
        <begin position="94"/>
        <end position="114"/>
    </location>
</feature>
<evidence type="ECO:0000256" key="1">
    <source>
        <dbReference type="ARBA" id="ARBA00004651"/>
    </source>
</evidence>
<accession>A0ABP5DFJ4</accession>
<reference evidence="8" key="1">
    <citation type="journal article" date="2019" name="Int. J. Syst. Evol. Microbiol.">
        <title>The Global Catalogue of Microorganisms (GCM) 10K type strain sequencing project: providing services to taxonomists for standard genome sequencing and annotation.</title>
        <authorList>
            <consortium name="The Broad Institute Genomics Platform"/>
            <consortium name="The Broad Institute Genome Sequencing Center for Infectious Disease"/>
            <person name="Wu L."/>
            <person name="Ma J."/>
        </authorList>
    </citation>
    <scope>NUCLEOTIDE SEQUENCE [LARGE SCALE GENOMIC DNA]</scope>
    <source>
        <strain evidence="8">JCM 16013</strain>
    </source>
</reference>
<dbReference type="EMBL" id="BAAAQM010000026">
    <property type="protein sequence ID" value="GAA1979252.1"/>
    <property type="molecule type" value="Genomic_DNA"/>
</dbReference>
<sequence>MNPTAIRRLLTSPTVAMSGSLVLVAVAGYEFLSLAGTLPDRHKAATASFYVVVNTVGQGIFIGLEQEVSRSVSHASATGSPLQPVVRRAFRQTALLLAACLLLIAALSPLLVAGPLHGEWPLIGAVFLGTCTASLSYCARGLLGGTQQFGNYGLTLLAEGGTRLLPCLALAAAGAGSMLSYSYVYALGLLFAASVGFWRLRPFLRQALGDGGAPVASGRVGAEGSAGATATATATAGIGAGGGNSTDAAPAAGLARWVSASLLFLVGAGLLTQLVANLPALVASSRLSHASGTAAAFVQAASLTRIPVLLTGPVTAFLLPRLTSAGARGDTHQVRTTVLAGVAAMLSLSLATAVGLAALGPWVLSTFFHAHGISAWSLAVMGAGTGGIMAVSVLQPALVGLGRQRLVPLAWGTGAAVMTVVLVWPAGAVSAAVAGSVAGPAVVAAMMGLGVMRGVAAPTAGATASGAGAGPTLLETRAVDA</sequence>
<feature type="transmembrane region" description="Helical" evidence="6">
    <location>
        <begin position="120"/>
        <end position="139"/>
    </location>
</feature>
<dbReference type="Proteomes" id="UP001499854">
    <property type="component" value="Unassembled WGS sequence"/>
</dbReference>
<feature type="transmembrane region" description="Helical" evidence="6">
    <location>
        <begin position="375"/>
        <end position="394"/>
    </location>
</feature>
<evidence type="ECO:0000256" key="5">
    <source>
        <dbReference type="ARBA" id="ARBA00023136"/>
    </source>
</evidence>
<feature type="transmembrane region" description="Helical" evidence="6">
    <location>
        <begin position="254"/>
        <end position="276"/>
    </location>
</feature>
<proteinExistence type="predicted"/>
<feature type="transmembrane region" description="Helical" evidence="6">
    <location>
        <begin position="432"/>
        <end position="452"/>
    </location>
</feature>
<keyword evidence="8" id="KW-1185">Reference proteome</keyword>
<evidence type="ECO:0000256" key="3">
    <source>
        <dbReference type="ARBA" id="ARBA00022692"/>
    </source>
</evidence>
<evidence type="ECO:0008006" key="9">
    <source>
        <dbReference type="Google" id="ProtNLM"/>
    </source>
</evidence>
<feature type="transmembrane region" description="Helical" evidence="6">
    <location>
        <begin position="406"/>
        <end position="426"/>
    </location>
</feature>
<comment type="subcellular location">
    <subcellularLocation>
        <location evidence="1">Cell membrane</location>
        <topology evidence="1">Multi-pass membrane protein</topology>
    </subcellularLocation>
</comment>
<feature type="transmembrane region" description="Helical" evidence="6">
    <location>
        <begin position="181"/>
        <end position="200"/>
    </location>
</feature>
<keyword evidence="4 6" id="KW-1133">Transmembrane helix</keyword>
<dbReference type="PANTHER" id="PTHR30250:SF11">
    <property type="entry name" value="O-ANTIGEN TRANSPORTER-RELATED"/>
    <property type="match status" value="1"/>
</dbReference>
<protein>
    <recommendedName>
        <fullName evidence="9">Polysaccharide biosynthesis protein</fullName>
    </recommendedName>
</protein>
<feature type="transmembrane region" description="Helical" evidence="6">
    <location>
        <begin position="151"/>
        <end position="175"/>
    </location>
</feature>
<comment type="caution">
    <text evidence="7">The sequence shown here is derived from an EMBL/GenBank/DDBJ whole genome shotgun (WGS) entry which is preliminary data.</text>
</comment>
<feature type="transmembrane region" description="Helical" evidence="6">
    <location>
        <begin position="339"/>
        <end position="363"/>
    </location>
</feature>
<evidence type="ECO:0000256" key="2">
    <source>
        <dbReference type="ARBA" id="ARBA00022475"/>
    </source>
</evidence>
<evidence type="ECO:0000313" key="7">
    <source>
        <dbReference type="EMBL" id="GAA1979252.1"/>
    </source>
</evidence>
<dbReference type="RefSeq" id="WP_344659088.1">
    <property type="nucleotide sequence ID" value="NZ_BAAAQM010000026.1"/>
</dbReference>
<gene>
    <name evidence="7" type="ORF">GCM10009838_45280</name>
</gene>
<evidence type="ECO:0000256" key="6">
    <source>
        <dbReference type="SAM" id="Phobius"/>
    </source>
</evidence>
<keyword evidence="5 6" id="KW-0472">Membrane</keyword>
<feature type="transmembrane region" description="Helical" evidence="6">
    <location>
        <begin position="12"/>
        <end position="32"/>
    </location>
</feature>